<dbReference type="Pfam" id="PF21959">
    <property type="entry name" value="DUF6923"/>
    <property type="match status" value="1"/>
</dbReference>
<feature type="domain" description="T9SS-like galactose binding" evidence="8">
    <location>
        <begin position="38"/>
        <end position="158"/>
    </location>
</feature>
<evidence type="ECO:0000256" key="2">
    <source>
        <dbReference type="ARBA" id="ARBA00022737"/>
    </source>
</evidence>
<dbReference type="SUPFAM" id="SSF63825">
    <property type="entry name" value="YWTD domain"/>
    <property type="match status" value="1"/>
</dbReference>
<protein>
    <submittedName>
        <fullName evidence="9">Gliding motility-associated C-terminal domain-containing protein</fullName>
    </submittedName>
</protein>
<feature type="compositionally biased region" description="Acidic residues" evidence="4">
    <location>
        <begin position="3430"/>
        <end position="3455"/>
    </location>
</feature>
<feature type="domain" description="Calx-beta" evidence="6">
    <location>
        <begin position="3171"/>
        <end position="3260"/>
    </location>
</feature>
<feature type="compositionally biased region" description="Basic and acidic residues" evidence="4">
    <location>
        <begin position="1449"/>
        <end position="1461"/>
    </location>
</feature>
<feature type="region of interest" description="Disordered" evidence="4">
    <location>
        <begin position="1447"/>
        <end position="1466"/>
    </location>
</feature>
<feature type="domain" description="Calx-beta" evidence="6">
    <location>
        <begin position="847"/>
        <end position="892"/>
    </location>
</feature>
<reference evidence="10" key="1">
    <citation type="submission" date="2023-07" db="EMBL/GenBank/DDBJ databases">
        <title>Zobellia barbeyronii sp. nov., a new marine flavobacterium, isolated from green and red algae.</title>
        <authorList>
            <person name="Nedashkovskaya O.I."/>
            <person name="Otstavnykh N."/>
            <person name="Zhukova N."/>
            <person name="Guzev K."/>
            <person name="Chausova V."/>
            <person name="Tekutyeva L."/>
            <person name="Mikhailov V."/>
            <person name="Isaeva M."/>
        </authorList>
    </citation>
    <scope>NUCLEOTIDE SEQUENCE [LARGE SCALE GENOMIC DNA]</scope>
    <source>
        <strain evidence="10">KMM 6746</strain>
    </source>
</reference>
<feature type="region of interest" description="Disordered" evidence="4">
    <location>
        <begin position="2161"/>
        <end position="2252"/>
    </location>
</feature>
<feature type="region of interest" description="Disordered" evidence="4">
    <location>
        <begin position="663"/>
        <end position="686"/>
    </location>
</feature>
<evidence type="ECO:0000259" key="5">
    <source>
        <dbReference type="Pfam" id="PF01345"/>
    </source>
</evidence>
<feature type="domain" description="DUF6923" evidence="7">
    <location>
        <begin position="2687"/>
        <end position="2907"/>
    </location>
</feature>
<feature type="compositionally biased region" description="Acidic residues" evidence="4">
    <location>
        <begin position="1733"/>
        <end position="1746"/>
    </location>
</feature>
<evidence type="ECO:0000259" key="8">
    <source>
        <dbReference type="Pfam" id="PF23759"/>
    </source>
</evidence>
<keyword evidence="10" id="KW-1185">Reference proteome</keyword>
<dbReference type="RefSeq" id="WP_214611910.1">
    <property type="nucleotide sequence ID" value="NZ_JACATN010000003.1"/>
</dbReference>
<feature type="domain" description="Calx-beta" evidence="6">
    <location>
        <begin position="3060"/>
        <end position="3151"/>
    </location>
</feature>
<feature type="region of interest" description="Disordered" evidence="4">
    <location>
        <begin position="707"/>
        <end position="797"/>
    </location>
</feature>
<feature type="region of interest" description="Disordered" evidence="4">
    <location>
        <begin position="1696"/>
        <end position="1746"/>
    </location>
</feature>
<evidence type="ECO:0000259" key="7">
    <source>
        <dbReference type="Pfam" id="PF21959"/>
    </source>
</evidence>
<dbReference type="Proteomes" id="UP000740413">
    <property type="component" value="Unassembled WGS sequence"/>
</dbReference>
<dbReference type="Pfam" id="PF13585">
    <property type="entry name" value="CHU_C"/>
    <property type="match status" value="1"/>
</dbReference>
<dbReference type="Pfam" id="PF01345">
    <property type="entry name" value="DUF11"/>
    <property type="match status" value="1"/>
</dbReference>
<comment type="caution">
    <text evidence="9">The sequence shown here is derived from an EMBL/GenBank/DDBJ whole genome shotgun (WGS) entry which is preliminary data.</text>
</comment>
<organism evidence="9 10">
    <name type="scientific">Zobellia barbeyronii</name>
    <dbReference type="NCBI Taxonomy" id="2748009"/>
    <lineage>
        <taxon>Bacteria</taxon>
        <taxon>Pseudomonadati</taxon>
        <taxon>Bacteroidota</taxon>
        <taxon>Flavobacteriia</taxon>
        <taxon>Flavobacteriales</taxon>
        <taxon>Flavobacteriaceae</taxon>
        <taxon>Zobellia</taxon>
    </lineage>
</organism>
<feature type="domain" description="Calx-beta" evidence="6">
    <location>
        <begin position="965"/>
        <end position="1042"/>
    </location>
</feature>
<keyword evidence="2" id="KW-0677">Repeat</keyword>
<dbReference type="Gene3D" id="4.10.1080.10">
    <property type="entry name" value="TSP type-3 repeat"/>
    <property type="match status" value="1"/>
</dbReference>
<dbReference type="InterPro" id="IPR028974">
    <property type="entry name" value="TSP_type-3_rpt"/>
</dbReference>
<dbReference type="InterPro" id="IPR001434">
    <property type="entry name" value="OmcB-like_DUF11"/>
</dbReference>
<evidence type="ECO:0000256" key="1">
    <source>
        <dbReference type="ARBA" id="ARBA00022729"/>
    </source>
</evidence>
<accession>A0ABS5WEX8</accession>
<dbReference type="Pfam" id="PF03160">
    <property type="entry name" value="Calx-beta"/>
    <property type="match status" value="4"/>
</dbReference>
<proteinExistence type="predicted"/>
<feature type="compositionally biased region" description="Basic and acidic residues" evidence="4">
    <location>
        <begin position="1805"/>
        <end position="1816"/>
    </location>
</feature>
<dbReference type="Gene3D" id="2.60.40.2030">
    <property type="match status" value="4"/>
</dbReference>
<evidence type="ECO:0000256" key="4">
    <source>
        <dbReference type="SAM" id="MobiDB-lite"/>
    </source>
</evidence>
<feature type="region of interest" description="Disordered" evidence="4">
    <location>
        <begin position="3277"/>
        <end position="3309"/>
    </location>
</feature>
<dbReference type="InterPro" id="IPR056600">
    <property type="entry name" value="GBD_T9SS_assoc"/>
</dbReference>
<feature type="compositionally biased region" description="Low complexity" evidence="4">
    <location>
        <begin position="1722"/>
        <end position="1732"/>
    </location>
</feature>
<dbReference type="SUPFAM" id="SSF141072">
    <property type="entry name" value="CalX-like"/>
    <property type="match status" value="4"/>
</dbReference>
<feature type="compositionally biased region" description="Basic and acidic residues" evidence="4">
    <location>
        <begin position="2227"/>
        <end position="2239"/>
    </location>
</feature>
<feature type="compositionally biased region" description="Acidic residues" evidence="4">
    <location>
        <begin position="2182"/>
        <end position="2191"/>
    </location>
</feature>
<dbReference type="InterPro" id="IPR054215">
    <property type="entry name" value="DUF6923"/>
</dbReference>
<dbReference type="EMBL" id="JACATN010000003">
    <property type="protein sequence ID" value="MBT2161789.1"/>
    <property type="molecule type" value="Genomic_DNA"/>
</dbReference>
<evidence type="ECO:0000313" key="10">
    <source>
        <dbReference type="Proteomes" id="UP000740413"/>
    </source>
</evidence>
<evidence type="ECO:0000313" key="9">
    <source>
        <dbReference type="EMBL" id="MBT2161789.1"/>
    </source>
</evidence>
<keyword evidence="1" id="KW-0732">Signal</keyword>
<dbReference type="InterPro" id="IPR026341">
    <property type="entry name" value="T9SS_type_B"/>
</dbReference>
<feature type="compositionally biased region" description="Acidic residues" evidence="4">
    <location>
        <begin position="748"/>
        <end position="758"/>
    </location>
</feature>
<dbReference type="Pfam" id="PF23759">
    <property type="entry name" value="GBD_T9SS_assoc"/>
    <property type="match status" value="2"/>
</dbReference>
<feature type="region of interest" description="Disordered" evidence="4">
    <location>
        <begin position="3426"/>
        <end position="3471"/>
    </location>
</feature>
<feature type="domain" description="T9SS-like galactose binding" evidence="8">
    <location>
        <begin position="206"/>
        <end position="299"/>
    </location>
</feature>
<dbReference type="InterPro" id="IPR003644">
    <property type="entry name" value="Calx_beta"/>
</dbReference>
<gene>
    <name evidence="9" type="ORF">HW347_10960</name>
</gene>
<sequence length="3578" mass="379071">MHVRRKRNSTFFGEYPRYFGFLLLFVLFMGQSLWAQPANDDIANATPLSINGCSADAAYNTLDATPDGTIGSCWPGGPNANVWFSFVASATGTVQINLDRGTIGGDMTGDLRYALMALWDATGTTEIACSSYTDVSDDISILQSGLTPGNTYLFSVDRYYGTPSGAETFKLCLSDTPTNDYLEGAINIDSFMNGCSADAAYSTLGASADRVAGSCWGTGPNRNVWFEVTAPATGNIEVKLDTGSEKGALQTAYLALWDSTGTNELGCNSYRMGRDYDDISLLATGLTPGDSYYVSVDNRYIHAFDTFSLCLSDQATDDYYQGATDVTGFIGGCSPDAAYTTLGATFDKGTGSCWLDLVNHNKWFSFIAPSSGRIEVNLDRGGSKGTLRHAYMALWEDDGETELACTTYSDPEDDLRLRHWSLTPGETYYITVDNRYITTTDTFTLCLDAMSGPDTDGDGVEDGLDLDDDNDGIYDTVEGCENTDISGTVGIGNAISDTTYPLVGTDVTYTVSKPASTNIYAYDAGANGHGIRIEGQAGDTGSLTSTYSTPIENVFFKMTDFDNNTQYTIEIYDDSNVLYDLDSEGIILVGSGITQTGNDFAAGSVNSDGNDPADDMNGAIYFYFERPVSRIVLTFNHPSNSSTRFIQPTYCLKDFDNDGITDHKDLDSDDDGIPDNIEGQTTLGYTAPNADTAATYRTNSGVNTAYLGGVTPENTDATDNPDYLDIDSDNEGGNDTLEAAITLSGNDVDNDGLDDATDSDLTGYSDPGGTIDDPTATPVQLPDEDDDVNTGGDLDYRDDTDDRPFIIIDDVSGVEGTNLTFTITSSQAIPQDVVFDINYTNITTINADYSGPTTITLPANTTSVTFNVAAIDDNWVEANQSFDAVITNPAGIVDISDPEGRGTILDTDVAHVVGGNFDITEGGTIQYRLFLSTSTNGSGQQYVGIEDAYNVDFLLEERPSSSNPATEVLDFSSLSVTVTFPANSVAGTEIFIPVPTLDDSIIEPTEEFSGVKSRNAAEATKYGSGPSRVSINTEKSALRILDNEPQPDTDNDTVPDYVDLDDDNDGILDTDENICGNIITGQNMSSNLNTLQNANTMLQAGIKYVLDIENVSTGGILTGVAVDGPFIGQTINIYLTNTTSGGATLNGATAVYNSDFTYNAGDSAVTGGLVNRGFYVFYGIIDANGNGTYEDGVDELLGPVDPLVPNSISVSTTTGPLYFYYNDGIYGDNLASVDYGIKVENCDTDGDGVPNSLDLDSDNDGIFDVIESGHLQLDSDNDGKIDGLPADFGANGLFSAVESDDSQAATATYTIAESTDDADTIVNFLDLDSDGDGLPDNVEAQTTTGYILPNGTVDANGVDTAYPSGIVPTNTDGTDNPDYLDTDSDNEGADDTTEANITLTGNDIDNDGLDDATDATTDYTDTSGTIDNPLNFPVVLPDVDLDANSGGDVDFRDATDNRTDTDNDGVADAVDIDDDNDGIKDIDEFACTATTSIVRWDHNTTNSGPTIQSTAIVASAGNEITGSGITISGYSGTAVQIENIDALNLAESIAMNEYLEYSFTTVGTLANNYIITQLREYSTSSAHHHKWASIISEDNFTTQQSLAQNLFTTGNGAIIHDVQFDPISLKPSTTYTVRVYFYDKQAPVSSISSFDDFGLDVCTSPIDSDGDGNENHLDLDSDNDGIPDNVEAQTTIGYVAPSGVDSDGNGLDDAYETSPGLGEGITPTNTDGTDNPDYLDDDSDNEGADDTTEASIILTGNDADNDGLDDAADTTADYTDVGGTIDDPLTAPIVLPDVDNDASSGGDVNFRDANDDRPDNDNDGIVDEVDMDDDNDGIPDIEECLGENPSMLTYTIGSGQTITNASYGLSVTSTGHPIIGVGVNGIGMEEDAPGHEFTFAEPVGRLSFTLGNVHPNNEIGDFQLTLADGTIVQNADFTVTHDPAEDVYDYQSREDSGNADYAIHLVKRVGAPYPAGIRYVDNGPGTGQSWGILLFEGYELNPIVKIAFSQNTGPNLGMLGDFASLRPVDCDTDGDGVFNYFDLDSDNDGIFDAVEVGHGQAHTNGIVDGTTGADGIPDNVQSVIDDRQVNYAFSESTEDADTIYDFLDLDSDGDLIPDNMEAQTTVGYILPTGTVDANGVDTAYTSGIVPTNTDGIDNPDYLDIDSDNDGVSDTTEARFRPTGVDSDNDGLDDATDATSDYTDVGGIIDNPLTAPEILPDVDSDATTGGDVDFRDLTDDRPDNDNDGIVDDADLDDDNDGILDTDEGCGNFIINGSFEQDDFRDPVAFPDGFTGANGTFIGTTYNTNTLSAWNYTQNLDGWVNSGSFGAGAFAPAINGSQYIDIVGNNNVTGGVSNELTQTVDLIVGESYTFSFYWGEDIGHLSGQTVTLEFDITDSSSVALLDETLTTVATGEVGGYTGPKNWFYEERTFVATTTQITVRFSAQPFATNTSSGAALDMVSLKYSNSGACRDTDNDGIYDAFDLDSDNDGIYDAVEAGHGQAYTNGILDGVTGTDGIPDSVQSIADNRAVNYTLSESAGDTDTIFDFIDLDSDGDGIPDNVEAQTTIGYISPTGSIDANGVDTAYTLGLVPTNTDGADNPDYLDTDSDNEGANDTMEANIILTGIDSDNDGLDDATDATTDYSDVGGTIDNPLTGTVILPDNDSDATTGGDVDYRDDNTILLPFSCDESLYLSQHETATATTFYDLESSTNPFTISSVGDNSHGIQYNAMGYNPIDDFIYGIEENSNTLIKIASNGATIRLGAITGLPSGLYSSGEIDDSGNYYVQLDGPSSIVYQIDILTQTATVINLDQTIVANDFAYSITDNLIYSVQQTGANAGALITIDITTGTVSTIGSTNSLTLFGAMYASSTGEIYGNLNTGGFYQFDILTGERTLISSSSAALHNDGAHCVTSTIIFEANLSVTKTNGTTTYVPGTDTTYTIVASNNGPFGVQGASVTDTPTGIPAANISYTAVASSGSVTTVSGTQTGVINDLVSLPVGGTITYTITVSIPSTFTGDLTNTVVIGNPINSTDPDTTDNSATDIDTLNNPDVTIDDASAIEGDNVSFPVTLSNASATDITLTFTLTNGTADDADYTTTDIQVTIPAGTTTINVDVPTTDDTIDESDEDFIIAIASVDAGTVGDTSDTATGTIIDNDGSPTIIIDDASAIEGNNISFPVTLSNASTTDITLTFTFTNGRADDEDYTNTNIQATIPAGTTTINIDIPTTDDTFDEVDEDFTISILSVDAGTVGDTSDTAIGTIIDDDDSLDIDSDNDGIIDSIEDLNADGDNDPSTNPTDSDGDAYPDYLDIDSDNDGIPDNVEAQTTAGYIEPNLVDANNNGLDDAYESGTDLGLVPVNTDGEDQPDYLDLDSDNDNVPDAIEAHDQNQDGIADVTFIGSDKDNDGLDDGYEGLQAIDDDVNDEIDNPFAMLPNTDGDDELDYRDTDDDNDGIPTLEEDTNSDGNYANDDENNNGIPNYLEEPYIEVEVFNVVTPNGDGAHDTLIITGLDVRPNNNIQIYNRWGILIFSTESYDSLTNYFNGYSSARLTAGKNERLPSGTYFYILNYEDTTGDSKTLSGYIYLN</sequence>
<feature type="compositionally biased region" description="Acidic residues" evidence="4">
    <location>
        <begin position="3294"/>
        <end position="3309"/>
    </location>
</feature>
<evidence type="ECO:0000259" key="6">
    <source>
        <dbReference type="Pfam" id="PF03160"/>
    </source>
</evidence>
<evidence type="ECO:0000256" key="3">
    <source>
        <dbReference type="ARBA" id="ARBA00022837"/>
    </source>
</evidence>
<feature type="domain" description="DUF11" evidence="5">
    <location>
        <begin position="2916"/>
        <end position="3037"/>
    </location>
</feature>
<dbReference type="NCBIfam" id="TIGR04131">
    <property type="entry name" value="Bac_Flav_CTERM"/>
    <property type="match status" value="1"/>
</dbReference>
<feature type="compositionally biased region" description="Acidic residues" evidence="4">
    <location>
        <begin position="722"/>
        <end position="732"/>
    </location>
</feature>
<feature type="region of interest" description="Disordered" evidence="4">
    <location>
        <begin position="1794"/>
        <end position="1830"/>
    </location>
</feature>
<feature type="compositionally biased region" description="Acidic residues" evidence="4">
    <location>
        <begin position="1817"/>
        <end position="1830"/>
    </location>
</feature>
<feature type="compositionally biased region" description="Acidic residues" evidence="4">
    <location>
        <begin position="2240"/>
        <end position="2252"/>
    </location>
</feature>
<keyword evidence="3" id="KW-0106">Calcium</keyword>
<name>A0ABS5WEX8_9FLAO</name>
<dbReference type="InterPro" id="IPR038081">
    <property type="entry name" value="CalX-like_sf"/>
</dbReference>